<dbReference type="EMBL" id="VFQX01000072">
    <property type="protein sequence ID" value="KAF0971912.1"/>
    <property type="molecule type" value="Genomic_DNA"/>
</dbReference>
<reference evidence="2 3" key="1">
    <citation type="journal article" date="2019" name="Sci. Rep.">
        <title>Nanopore sequencing improves the draft genome of the human pathogenic amoeba Naegleria fowleri.</title>
        <authorList>
            <person name="Liechti N."/>
            <person name="Schurch N."/>
            <person name="Bruggmann R."/>
            <person name="Wittwer M."/>
        </authorList>
    </citation>
    <scope>NUCLEOTIDE SEQUENCE [LARGE SCALE GENOMIC DNA]</scope>
    <source>
        <strain evidence="2 3">ATCC 30894</strain>
    </source>
</reference>
<name>A0A6A5B9U9_NAEFO</name>
<dbReference type="AlphaFoldDB" id="A0A6A5B9U9"/>
<comment type="similarity">
    <text evidence="1">Belongs to the CDC123 family.</text>
</comment>
<dbReference type="GO" id="GO:0005737">
    <property type="term" value="C:cytoplasm"/>
    <property type="evidence" value="ECO:0007669"/>
    <property type="project" value="TreeGrafter"/>
</dbReference>
<evidence type="ECO:0000313" key="2">
    <source>
        <dbReference type="EMBL" id="KAF0971912.1"/>
    </source>
</evidence>
<dbReference type="VEuPathDB" id="AmoebaDB:NfTy_086780"/>
<dbReference type="GeneID" id="68116823"/>
<sequence>MSENWFDTNLDVWIEAIEDHTFKTRMVALSRDQICAIISDHEYFTSEENEQLKQSVGMDLMMSFDVERKNSILQELEKSVNHEMQQLMNKNGCNTEGCFIKLSCRSPKDAFAVCEKMQTIFAGRIGQFIQENGRKPSENERLIAVNEAFIQSMKVTSFAEEYHYFKKSARVLEDFMLYLIRSKSHSNLDPIQIIIREWVEIPIQHEFRSFVKNGKLTAISQYFDTCYFPELVLHASEIKEKLIDFFNTHIGSSIPMKDYICDFAISSDGKVYVVELNPFSSTTDACLFSWSKDSSILNGLNGVSIEMRVKKKEEKHLKHEILSVWIPFVCGH</sequence>
<dbReference type="PANTHER" id="PTHR15323">
    <property type="entry name" value="D123 PROTEIN"/>
    <property type="match status" value="1"/>
</dbReference>
<accession>A0A6A5B9U9</accession>
<organism evidence="2 3">
    <name type="scientific">Naegleria fowleri</name>
    <name type="common">Brain eating amoeba</name>
    <dbReference type="NCBI Taxonomy" id="5763"/>
    <lineage>
        <taxon>Eukaryota</taxon>
        <taxon>Discoba</taxon>
        <taxon>Heterolobosea</taxon>
        <taxon>Tetramitia</taxon>
        <taxon>Eutetramitia</taxon>
        <taxon>Vahlkampfiidae</taxon>
        <taxon>Naegleria</taxon>
    </lineage>
</organism>
<comment type="caution">
    <text evidence="2">The sequence shown here is derived from an EMBL/GenBank/DDBJ whole genome shotgun (WGS) entry which is preliminary data.</text>
</comment>
<dbReference type="OrthoDB" id="10258212at2759"/>
<dbReference type="VEuPathDB" id="AmoebaDB:FDP41_009608"/>
<dbReference type="InterPro" id="IPR009772">
    <property type="entry name" value="CDC123"/>
</dbReference>
<evidence type="ECO:0000256" key="1">
    <source>
        <dbReference type="ARBA" id="ARBA00011047"/>
    </source>
</evidence>
<dbReference type="OMA" id="VWVIEIN"/>
<dbReference type="Pfam" id="PF07065">
    <property type="entry name" value="D123"/>
    <property type="match status" value="1"/>
</dbReference>
<dbReference type="Proteomes" id="UP000444721">
    <property type="component" value="Unassembled WGS sequence"/>
</dbReference>
<proteinExistence type="inferred from homology"/>
<keyword evidence="3" id="KW-1185">Reference proteome</keyword>
<evidence type="ECO:0000313" key="3">
    <source>
        <dbReference type="Proteomes" id="UP000444721"/>
    </source>
</evidence>
<gene>
    <name evidence="2" type="ORF">FDP41_009608</name>
</gene>
<protein>
    <recommendedName>
        <fullName evidence="4">Cell division cycle protein 123 homolog</fullName>
    </recommendedName>
</protein>
<dbReference type="RefSeq" id="XP_044556627.1">
    <property type="nucleotide sequence ID" value="XM_044713584.1"/>
</dbReference>
<dbReference type="VEuPathDB" id="AmoebaDB:NF0050490"/>
<dbReference type="PANTHER" id="PTHR15323:SF6">
    <property type="entry name" value="CELL DIVISION CYCLE PROTEIN 123 HOMOLOG"/>
    <property type="match status" value="1"/>
</dbReference>
<evidence type="ECO:0008006" key="4">
    <source>
        <dbReference type="Google" id="ProtNLM"/>
    </source>
</evidence>